<dbReference type="PANTHER" id="PTHR40202:SF1">
    <property type="entry name" value="HD DOMAIN-CONTAINING PROTEIN"/>
    <property type="match status" value="1"/>
</dbReference>
<sequence length="187" mass="21437">MSAQQIAKEIFDLYRTYGDEDYIGEPVSQVEHIVQAALLAERAGYDEEVILAAFFHDIGHICEMDGQVEKMGLYGVKSHEEIGSKFLREKGFSRKICQLVENHVAAKRYLTFADEFYYNKLSEASKRTLEYQGGRMTADEAAAFKSDPLFEPSIALRHWDEEAKLENQPMPPLSHFEQMAVRHLLKT</sequence>
<dbReference type="NCBIfam" id="TIGR00277">
    <property type="entry name" value="HDIG"/>
    <property type="match status" value="1"/>
</dbReference>
<accession>A0ABZ0ING6</accession>
<dbReference type="CDD" id="cd00077">
    <property type="entry name" value="HDc"/>
    <property type="match status" value="1"/>
</dbReference>
<reference evidence="2 3" key="1">
    <citation type="journal article" date="2023" name="Microbiol. Resour. Announc.">
        <title>Complete Genome Sequence of Imperialibacter roseus strain P4T.</title>
        <authorList>
            <person name="Tizabi D.R."/>
            <person name="Bachvaroff T."/>
            <person name="Hill R.T."/>
        </authorList>
    </citation>
    <scope>NUCLEOTIDE SEQUENCE [LARGE SCALE GENOMIC DNA]</scope>
    <source>
        <strain evidence="2 3">P4T</strain>
    </source>
</reference>
<feature type="domain" description="HD/PDEase" evidence="1">
    <location>
        <begin position="25"/>
        <end position="128"/>
    </location>
</feature>
<dbReference type="InterPro" id="IPR006675">
    <property type="entry name" value="HDIG_dom"/>
</dbReference>
<dbReference type="EMBL" id="CP136051">
    <property type="protein sequence ID" value="WOK05515.1"/>
    <property type="molecule type" value="Genomic_DNA"/>
</dbReference>
<dbReference type="NCBIfam" id="TIGR03276">
    <property type="entry name" value="Phn-HD"/>
    <property type="match status" value="1"/>
</dbReference>
<dbReference type="InterPro" id="IPR052567">
    <property type="entry name" value="OP_Dioxygenase"/>
</dbReference>
<dbReference type="SUPFAM" id="SSF109604">
    <property type="entry name" value="HD-domain/PDEase-like"/>
    <property type="match status" value="1"/>
</dbReference>
<evidence type="ECO:0000259" key="1">
    <source>
        <dbReference type="SMART" id="SM00471"/>
    </source>
</evidence>
<dbReference type="InterPro" id="IPR003607">
    <property type="entry name" value="HD/PDEase_dom"/>
</dbReference>
<evidence type="ECO:0000313" key="2">
    <source>
        <dbReference type="EMBL" id="WOK05515.1"/>
    </source>
</evidence>
<evidence type="ECO:0000313" key="3">
    <source>
        <dbReference type="Proteomes" id="UP001302349"/>
    </source>
</evidence>
<dbReference type="PANTHER" id="PTHR40202">
    <property type="match status" value="1"/>
</dbReference>
<gene>
    <name evidence="2" type="ORF">RT717_20790</name>
</gene>
<organism evidence="2 3">
    <name type="scientific">Imperialibacter roseus</name>
    <dbReference type="NCBI Taxonomy" id="1324217"/>
    <lineage>
        <taxon>Bacteria</taxon>
        <taxon>Pseudomonadati</taxon>
        <taxon>Bacteroidota</taxon>
        <taxon>Cytophagia</taxon>
        <taxon>Cytophagales</taxon>
        <taxon>Flammeovirgaceae</taxon>
        <taxon>Imperialibacter</taxon>
    </lineage>
</organism>
<keyword evidence="3" id="KW-1185">Reference proteome</keyword>
<dbReference type="Gene3D" id="1.10.3210.10">
    <property type="entry name" value="Hypothetical protein af1432"/>
    <property type="match status" value="1"/>
</dbReference>
<dbReference type="InterPro" id="IPR006674">
    <property type="entry name" value="HD_domain"/>
</dbReference>
<dbReference type="RefSeq" id="WP_317488276.1">
    <property type="nucleotide sequence ID" value="NZ_CP136051.1"/>
</dbReference>
<name>A0ABZ0ING6_9BACT</name>
<dbReference type="Proteomes" id="UP001302349">
    <property type="component" value="Chromosome"/>
</dbReference>
<dbReference type="Pfam" id="PF01966">
    <property type="entry name" value="HD"/>
    <property type="match status" value="1"/>
</dbReference>
<protein>
    <submittedName>
        <fullName evidence="2">HD domain-containing protein</fullName>
    </submittedName>
</protein>
<proteinExistence type="predicted"/>
<dbReference type="SMART" id="SM00471">
    <property type="entry name" value="HDc"/>
    <property type="match status" value="1"/>
</dbReference>
<dbReference type="InterPro" id="IPR017670">
    <property type="entry name" value="Phosphonate_degrad-assoc"/>
</dbReference>